<dbReference type="PANTHER" id="PTHR37691">
    <property type="entry name" value="BLR3518 PROTEIN"/>
    <property type="match status" value="1"/>
</dbReference>
<evidence type="ECO:0000313" key="1">
    <source>
        <dbReference type="EMBL" id="TAJ43333.1"/>
    </source>
</evidence>
<dbReference type="EMBL" id="PGCL01000008">
    <property type="protein sequence ID" value="TAJ43333.1"/>
    <property type="molecule type" value="Genomic_DNA"/>
</dbReference>
<organism evidence="1 2">
    <name type="scientific">Methanofollis fontis</name>
    <dbReference type="NCBI Taxonomy" id="2052832"/>
    <lineage>
        <taxon>Archaea</taxon>
        <taxon>Methanobacteriati</taxon>
        <taxon>Methanobacteriota</taxon>
        <taxon>Stenosarchaea group</taxon>
        <taxon>Methanomicrobia</taxon>
        <taxon>Methanomicrobiales</taxon>
        <taxon>Methanomicrobiaceae</taxon>
        <taxon>Methanofollis</taxon>
    </lineage>
</organism>
<sequence>MDQIISAVLRERRTFNLHGREEGSIMTTYRALFHLNDNRSAPGVFANIRNLLDDLDDDVAIEVVGNGEGVKTFLITGKHADEVKALSGKNVSFAACSNSLRSHGFTKDDLPRCVTIVPSGVGEIVRRQAEGYAYLKP</sequence>
<gene>
    <name evidence="1" type="ORF">CUJ86_11305</name>
</gene>
<comment type="caution">
    <text evidence="1">The sequence shown here is derived from an EMBL/GenBank/DDBJ whole genome shotgun (WGS) entry which is preliminary data.</text>
</comment>
<protein>
    <submittedName>
        <fullName evidence="1">Uncharacterized protein</fullName>
    </submittedName>
</protein>
<dbReference type="SUPFAM" id="SSF75169">
    <property type="entry name" value="DsrEFH-like"/>
    <property type="match status" value="1"/>
</dbReference>
<keyword evidence="2" id="KW-1185">Reference proteome</keyword>
<dbReference type="InterPro" id="IPR003787">
    <property type="entry name" value="Sulphur_relay_DsrE/F-like"/>
</dbReference>
<dbReference type="InterPro" id="IPR027396">
    <property type="entry name" value="DsrEFH-like"/>
</dbReference>
<dbReference type="Pfam" id="PF02635">
    <property type="entry name" value="DsrE"/>
    <property type="match status" value="1"/>
</dbReference>
<proteinExistence type="predicted"/>
<dbReference type="Proteomes" id="UP000292580">
    <property type="component" value="Unassembled WGS sequence"/>
</dbReference>
<name>A0A483CQB8_9EURY</name>
<dbReference type="Gene3D" id="3.40.1260.10">
    <property type="entry name" value="DsrEFH-like"/>
    <property type="match status" value="1"/>
</dbReference>
<reference evidence="1 2" key="1">
    <citation type="submission" date="2017-11" db="EMBL/GenBank/DDBJ databases">
        <title>Isolation and Characterization of Methanofollis Species from Methane Seep Offshore SW Taiwan.</title>
        <authorList>
            <person name="Teng N.-H."/>
            <person name="Lai M.-C."/>
            <person name="Chen S.-C."/>
        </authorList>
    </citation>
    <scope>NUCLEOTIDE SEQUENCE [LARGE SCALE GENOMIC DNA]</scope>
    <source>
        <strain evidence="1 2">FWC-SCC2</strain>
    </source>
</reference>
<dbReference type="PANTHER" id="PTHR37691:SF1">
    <property type="entry name" value="BLR3518 PROTEIN"/>
    <property type="match status" value="1"/>
</dbReference>
<dbReference type="AlphaFoldDB" id="A0A483CQB8"/>
<accession>A0A483CQB8</accession>
<evidence type="ECO:0000313" key="2">
    <source>
        <dbReference type="Proteomes" id="UP000292580"/>
    </source>
</evidence>